<dbReference type="EMBL" id="FLQY01000259">
    <property type="protein sequence ID" value="SBT09598.1"/>
    <property type="molecule type" value="Genomic_DNA"/>
</dbReference>
<dbReference type="SUPFAM" id="SSF109604">
    <property type="entry name" value="HD-domain/PDEase-like"/>
    <property type="match status" value="1"/>
</dbReference>
<feature type="transmembrane region" description="Helical" evidence="1">
    <location>
        <begin position="147"/>
        <end position="171"/>
    </location>
</feature>
<accession>A0A1A8XZV4</accession>
<keyword evidence="1" id="KW-1133">Transmembrane helix</keyword>
<feature type="domain" description="HD-GYP" evidence="2">
    <location>
        <begin position="183"/>
        <end position="302"/>
    </location>
</feature>
<dbReference type="Gene3D" id="1.10.3210.10">
    <property type="entry name" value="Hypothetical protein af1432"/>
    <property type="match status" value="1"/>
</dbReference>
<feature type="transmembrane region" description="Helical" evidence="1">
    <location>
        <begin position="122"/>
        <end position="141"/>
    </location>
</feature>
<dbReference type="InterPro" id="IPR007890">
    <property type="entry name" value="CHASE2"/>
</dbReference>
<keyword evidence="4" id="KW-1185">Reference proteome</keyword>
<keyword evidence="1" id="KW-0472">Membrane</keyword>
<evidence type="ECO:0000259" key="2">
    <source>
        <dbReference type="PROSITE" id="PS51832"/>
    </source>
</evidence>
<keyword evidence="1" id="KW-0812">Transmembrane</keyword>
<evidence type="ECO:0000256" key="1">
    <source>
        <dbReference type="SAM" id="Phobius"/>
    </source>
</evidence>
<dbReference type="PANTHER" id="PTHR45228">
    <property type="entry name" value="CYCLIC DI-GMP PHOSPHODIESTERASE TM_0186-RELATED"/>
    <property type="match status" value="1"/>
</dbReference>
<dbReference type="Proteomes" id="UP000199600">
    <property type="component" value="Unassembled WGS sequence"/>
</dbReference>
<dbReference type="CDD" id="cd00077">
    <property type="entry name" value="HDc"/>
    <property type="match status" value="1"/>
</dbReference>
<dbReference type="PANTHER" id="PTHR45228:SF5">
    <property type="entry name" value="CYCLIC DI-GMP PHOSPHODIESTERASE VC_1348-RELATED"/>
    <property type="match status" value="1"/>
</dbReference>
<evidence type="ECO:0000313" key="3">
    <source>
        <dbReference type="EMBL" id="SBT09598.1"/>
    </source>
</evidence>
<evidence type="ECO:0000313" key="4">
    <source>
        <dbReference type="Proteomes" id="UP000199600"/>
    </source>
</evidence>
<reference evidence="3 4" key="1">
    <citation type="submission" date="2016-06" db="EMBL/GenBank/DDBJ databases">
        <authorList>
            <person name="Kjaerup R.B."/>
            <person name="Dalgaard T.S."/>
            <person name="Juul-Madsen H.R."/>
        </authorList>
    </citation>
    <scope>NUCLEOTIDE SEQUENCE [LARGE SCALE GENOMIC DNA]</scope>
    <source>
        <strain evidence="3">2</strain>
    </source>
</reference>
<dbReference type="Pfam" id="PF05226">
    <property type="entry name" value="CHASE2"/>
    <property type="match status" value="1"/>
</dbReference>
<name>A0A1A8XZV4_9RHOO</name>
<dbReference type="InterPro" id="IPR003607">
    <property type="entry name" value="HD/PDEase_dom"/>
</dbReference>
<gene>
    <name evidence="3" type="ORF">PROAA_3310001</name>
</gene>
<feature type="transmembrane region" description="Helical" evidence="1">
    <location>
        <begin position="97"/>
        <end position="115"/>
    </location>
</feature>
<protein>
    <submittedName>
        <fullName evidence="3">AmtB</fullName>
    </submittedName>
</protein>
<dbReference type="InterPro" id="IPR037522">
    <property type="entry name" value="HD_GYP_dom"/>
</dbReference>
<dbReference type="InterPro" id="IPR006674">
    <property type="entry name" value="HD_domain"/>
</dbReference>
<sequence>MGSHFIPIDKKGFALLRFKGKPHLYDAVSAVDVLNGASQKAGFKDRIVFVGSSAAALNDLHSTIFDSQFPGLKMQAVTVDNIANDDFIREPSWSDKAVLLASIAMGLLVSALFIVLRNPMQLILGSSALAVLAFLGFAYLIHSASIFISPLMPMMVIAVLFALFTTTRFAIEKRQAYAWFKMLANARQLVMESMAAVAETRHPETGAHIKRTQNYVRAVAEKLRSDGHYTEILTPEFIDLLFVSAPLHDIGKVGIPDNILLKSDSLTPPEFELMKKHAEYGRNIICSAAQIESLNCCKSGGG</sequence>
<proteinExistence type="predicted"/>
<dbReference type="GO" id="GO:0008081">
    <property type="term" value="F:phosphoric diester hydrolase activity"/>
    <property type="evidence" value="ECO:0007669"/>
    <property type="project" value="UniProtKB-ARBA"/>
</dbReference>
<organism evidence="3 4">
    <name type="scientific">Candidatus Propionivibrio aalborgensis</name>
    <dbReference type="NCBI Taxonomy" id="1860101"/>
    <lineage>
        <taxon>Bacteria</taxon>
        <taxon>Pseudomonadati</taxon>
        <taxon>Pseudomonadota</taxon>
        <taxon>Betaproteobacteria</taxon>
        <taxon>Rhodocyclales</taxon>
        <taxon>Rhodocyclaceae</taxon>
        <taxon>Propionivibrio</taxon>
    </lineage>
</organism>
<dbReference type="InterPro" id="IPR052020">
    <property type="entry name" value="Cyclic_di-GMP/3'3'-cGAMP_PDE"/>
</dbReference>
<dbReference type="AlphaFoldDB" id="A0A1A8XZV4"/>
<dbReference type="PROSITE" id="PS51832">
    <property type="entry name" value="HD_GYP"/>
    <property type="match status" value="1"/>
</dbReference>
<dbReference type="Pfam" id="PF01966">
    <property type="entry name" value="HD"/>
    <property type="match status" value="1"/>
</dbReference>